<proteinExistence type="predicted"/>
<evidence type="ECO:0000313" key="2">
    <source>
        <dbReference type="Proteomes" id="UP000008960"/>
    </source>
</evidence>
<dbReference type="EMBL" id="FP929061">
    <property type="protein sequence ID" value="CBL37867.1"/>
    <property type="molecule type" value="Genomic_DNA"/>
</dbReference>
<reference evidence="1 2" key="2">
    <citation type="submission" date="2010-03" db="EMBL/GenBank/DDBJ databases">
        <authorList>
            <person name="Pajon A."/>
        </authorList>
    </citation>
    <scope>NUCLEOTIDE SEQUENCE [LARGE SCALE GENOMIC DNA]</scope>
    <source>
        <strain evidence="1 2">SSC/2</strain>
    </source>
</reference>
<name>D4MZ22_ANAHA</name>
<evidence type="ECO:0000313" key="1">
    <source>
        <dbReference type="EMBL" id="CBL37867.1"/>
    </source>
</evidence>
<organism evidence="1 2">
    <name type="scientific">Anaerostipes hadrus</name>
    <dbReference type="NCBI Taxonomy" id="649756"/>
    <lineage>
        <taxon>Bacteria</taxon>
        <taxon>Bacillati</taxon>
        <taxon>Bacillota</taxon>
        <taxon>Clostridia</taxon>
        <taxon>Lachnospirales</taxon>
        <taxon>Lachnospiraceae</taxon>
        <taxon>Anaerostipes</taxon>
    </lineage>
</organism>
<protein>
    <submittedName>
        <fullName evidence="1">Uncharacterized protein</fullName>
    </submittedName>
</protein>
<gene>
    <name evidence="1" type="ORF">CL2_08430</name>
</gene>
<sequence>MDSCDRIGRSCMRGQKRKYKIRMLLSVKIHE</sequence>
<dbReference type="KEGG" id="bprl:CL2_08430"/>
<dbReference type="AlphaFoldDB" id="D4MZ22"/>
<dbReference type="Proteomes" id="UP000008960">
    <property type="component" value="Chromosome"/>
</dbReference>
<accession>D4MZ22</accession>
<reference evidence="1 2" key="1">
    <citation type="submission" date="2010-03" db="EMBL/GenBank/DDBJ databases">
        <title>The genome sequence of Clostridiales sp. SSC/2.</title>
        <authorList>
            <consortium name="metaHIT consortium -- http://www.metahit.eu/"/>
            <person name="Pajon A."/>
            <person name="Turner K."/>
            <person name="Parkhill J."/>
            <person name="Duncan S."/>
            <person name="Flint H."/>
        </authorList>
    </citation>
    <scope>NUCLEOTIDE SEQUENCE [LARGE SCALE GENOMIC DNA]</scope>
    <source>
        <strain evidence="1 2">SSC/2</strain>
    </source>
</reference>